<dbReference type="GeneID" id="99664827"/>
<evidence type="ECO:0000313" key="6">
    <source>
        <dbReference type="Proteomes" id="UP001172109"/>
    </source>
</evidence>
<dbReference type="Pfam" id="PF00005">
    <property type="entry name" value="ABC_tran"/>
    <property type="match status" value="1"/>
</dbReference>
<keyword evidence="3 5" id="KW-0067">ATP-binding</keyword>
<proteinExistence type="predicted"/>
<dbReference type="RefSeq" id="WP_280523615.1">
    <property type="nucleotide sequence ID" value="NZ_JAPQZS010000003.1"/>
</dbReference>
<evidence type="ECO:0000256" key="2">
    <source>
        <dbReference type="ARBA" id="ARBA00022741"/>
    </source>
</evidence>
<dbReference type="SUPFAM" id="SSF52540">
    <property type="entry name" value="P-loop containing nucleoside triphosphate hydrolases"/>
    <property type="match status" value="1"/>
</dbReference>
<dbReference type="Gene3D" id="3.40.50.300">
    <property type="entry name" value="P-loop containing nucleotide triphosphate hydrolases"/>
    <property type="match status" value="1"/>
</dbReference>
<dbReference type="PANTHER" id="PTHR42939:SF1">
    <property type="entry name" value="ABC TRANSPORTER ATP-BINDING PROTEIN ALBC-RELATED"/>
    <property type="match status" value="1"/>
</dbReference>
<keyword evidence="2" id="KW-0547">Nucleotide-binding</keyword>
<dbReference type="InterPro" id="IPR051782">
    <property type="entry name" value="ABC_Transporter_VariousFunc"/>
</dbReference>
<protein>
    <submittedName>
        <fullName evidence="5">ATP-binding cassette domain-containing protein</fullName>
    </submittedName>
</protein>
<dbReference type="GO" id="GO:0005524">
    <property type="term" value="F:ATP binding"/>
    <property type="evidence" value="ECO:0007669"/>
    <property type="project" value="UniProtKB-KW"/>
</dbReference>
<evidence type="ECO:0000313" key="5">
    <source>
        <dbReference type="EMBL" id="MDN7570441.1"/>
    </source>
</evidence>
<dbReference type="GO" id="GO:0016887">
    <property type="term" value="F:ATP hydrolysis activity"/>
    <property type="evidence" value="ECO:0007669"/>
    <property type="project" value="InterPro"/>
</dbReference>
<sequence length="156" mass="17233">MPDGVLRYGEQTVGTVLGFYRETFRASVSRLHDVVRQLALDEMLARRGTTLSKGYRRRLLLAIGMLSPQPLLCLDEPFDGLDLRQTQAVMALLRDEVRAGRALLVAIHQLVDAERLCDRLLLLSGGRVLGEGTLETLRELAGVDGCGLEEVFLALT</sequence>
<evidence type="ECO:0000256" key="1">
    <source>
        <dbReference type="ARBA" id="ARBA00022448"/>
    </source>
</evidence>
<dbReference type="AlphaFoldDB" id="A0AAP4RBN6"/>
<dbReference type="PANTHER" id="PTHR42939">
    <property type="entry name" value="ABC TRANSPORTER ATP-BINDING PROTEIN ALBC-RELATED"/>
    <property type="match status" value="1"/>
</dbReference>
<evidence type="ECO:0000256" key="3">
    <source>
        <dbReference type="ARBA" id="ARBA00022840"/>
    </source>
</evidence>
<organism evidence="5 6">
    <name type="scientific">Burkholderia contaminans</name>
    <dbReference type="NCBI Taxonomy" id="488447"/>
    <lineage>
        <taxon>Bacteria</taxon>
        <taxon>Pseudomonadati</taxon>
        <taxon>Pseudomonadota</taxon>
        <taxon>Betaproteobacteria</taxon>
        <taxon>Burkholderiales</taxon>
        <taxon>Burkholderiaceae</taxon>
        <taxon>Burkholderia</taxon>
        <taxon>Burkholderia cepacia complex</taxon>
    </lineage>
</organism>
<comment type="caution">
    <text evidence="5">The sequence shown here is derived from an EMBL/GenBank/DDBJ whole genome shotgun (WGS) entry which is preliminary data.</text>
</comment>
<keyword evidence="1" id="KW-0813">Transport</keyword>
<reference evidence="5" key="1">
    <citation type="submission" date="2023-07" db="EMBL/GenBank/DDBJ databases">
        <title>A collection of bacterial strains from the Burkholderia cepacia Research Laboratory and Repository.</title>
        <authorList>
            <person name="Lipuma J."/>
            <person name="Spilker T."/>
            <person name="Caverly L."/>
        </authorList>
    </citation>
    <scope>NUCLEOTIDE SEQUENCE</scope>
    <source>
        <strain evidence="5">AU44979</strain>
    </source>
</reference>
<dbReference type="InterPro" id="IPR027417">
    <property type="entry name" value="P-loop_NTPase"/>
</dbReference>
<gene>
    <name evidence="5" type="ORF">QZM56_38810</name>
</gene>
<dbReference type="EMBL" id="JAUJQS010000054">
    <property type="protein sequence ID" value="MDN7570441.1"/>
    <property type="molecule type" value="Genomic_DNA"/>
</dbReference>
<name>A0AAP4RBN6_9BURK</name>
<feature type="domain" description="ABC transporter" evidence="4">
    <location>
        <begin position="26"/>
        <end position="78"/>
    </location>
</feature>
<dbReference type="Proteomes" id="UP001172109">
    <property type="component" value="Unassembled WGS sequence"/>
</dbReference>
<accession>A0AAP4RBN6</accession>
<dbReference type="InterPro" id="IPR003439">
    <property type="entry name" value="ABC_transporter-like_ATP-bd"/>
</dbReference>
<evidence type="ECO:0000259" key="4">
    <source>
        <dbReference type="Pfam" id="PF00005"/>
    </source>
</evidence>